<accession>A0A9J5XAE1</accession>
<reference evidence="2 3" key="1">
    <citation type="submission" date="2020-09" db="EMBL/GenBank/DDBJ databases">
        <title>De no assembly of potato wild relative species, Solanum commersonii.</title>
        <authorList>
            <person name="Cho K."/>
        </authorList>
    </citation>
    <scope>NUCLEOTIDE SEQUENCE [LARGE SCALE GENOMIC DNA]</scope>
    <source>
        <strain evidence="2">LZ3.2</strain>
        <tissue evidence="2">Leaf</tissue>
    </source>
</reference>
<proteinExistence type="predicted"/>
<dbReference type="EMBL" id="JACXVP010000009">
    <property type="protein sequence ID" value="KAG5584770.1"/>
    <property type="molecule type" value="Genomic_DNA"/>
</dbReference>
<sequence length="62" mass="7540">MWAGQNQFDPLHVIGRREASETGRERREASETGRERREEREERGERDWKREESERGQRVGER</sequence>
<evidence type="ECO:0000313" key="2">
    <source>
        <dbReference type="EMBL" id="KAG5584770.1"/>
    </source>
</evidence>
<dbReference type="Proteomes" id="UP000824120">
    <property type="component" value="Chromosome 9"/>
</dbReference>
<organism evidence="2 3">
    <name type="scientific">Solanum commersonii</name>
    <name type="common">Commerson's wild potato</name>
    <name type="synonym">Commerson's nightshade</name>
    <dbReference type="NCBI Taxonomy" id="4109"/>
    <lineage>
        <taxon>Eukaryota</taxon>
        <taxon>Viridiplantae</taxon>
        <taxon>Streptophyta</taxon>
        <taxon>Embryophyta</taxon>
        <taxon>Tracheophyta</taxon>
        <taxon>Spermatophyta</taxon>
        <taxon>Magnoliopsida</taxon>
        <taxon>eudicotyledons</taxon>
        <taxon>Gunneridae</taxon>
        <taxon>Pentapetalae</taxon>
        <taxon>asterids</taxon>
        <taxon>lamiids</taxon>
        <taxon>Solanales</taxon>
        <taxon>Solanaceae</taxon>
        <taxon>Solanoideae</taxon>
        <taxon>Solaneae</taxon>
        <taxon>Solanum</taxon>
    </lineage>
</organism>
<evidence type="ECO:0000313" key="3">
    <source>
        <dbReference type="Proteomes" id="UP000824120"/>
    </source>
</evidence>
<evidence type="ECO:0000256" key="1">
    <source>
        <dbReference type="SAM" id="MobiDB-lite"/>
    </source>
</evidence>
<gene>
    <name evidence="2" type="ORF">H5410_045204</name>
</gene>
<protein>
    <submittedName>
        <fullName evidence="2">Uncharacterized protein</fullName>
    </submittedName>
</protein>
<dbReference type="AlphaFoldDB" id="A0A9J5XAE1"/>
<feature type="region of interest" description="Disordered" evidence="1">
    <location>
        <begin position="1"/>
        <end position="62"/>
    </location>
</feature>
<comment type="caution">
    <text evidence="2">The sequence shown here is derived from an EMBL/GenBank/DDBJ whole genome shotgun (WGS) entry which is preliminary data.</text>
</comment>
<name>A0A9J5XAE1_SOLCO</name>
<feature type="compositionally biased region" description="Basic and acidic residues" evidence="1">
    <location>
        <begin position="15"/>
        <end position="62"/>
    </location>
</feature>
<keyword evidence="3" id="KW-1185">Reference proteome</keyword>